<keyword evidence="4" id="KW-1185">Reference proteome</keyword>
<dbReference type="GO" id="GO:0006749">
    <property type="term" value="P:glutathione metabolic process"/>
    <property type="evidence" value="ECO:0007669"/>
    <property type="project" value="TreeGrafter"/>
</dbReference>
<dbReference type="Proteomes" id="UP000521868">
    <property type="component" value="Unassembled WGS sequence"/>
</dbReference>
<feature type="compositionally biased region" description="Polar residues" evidence="1">
    <location>
        <begin position="40"/>
        <end position="50"/>
    </location>
</feature>
<organism evidence="3 4">
    <name type="scientific">Ramlibacter lithotrophicus</name>
    <dbReference type="NCBI Taxonomy" id="2606681"/>
    <lineage>
        <taxon>Bacteria</taxon>
        <taxon>Pseudomonadati</taxon>
        <taxon>Pseudomonadota</taxon>
        <taxon>Betaproteobacteria</taxon>
        <taxon>Burkholderiales</taxon>
        <taxon>Comamonadaceae</taxon>
        <taxon>Ramlibacter</taxon>
    </lineage>
</organism>
<dbReference type="EMBL" id="VTOX01000011">
    <property type="protein sequence ID" value="NKE68523.1"/>
    <property type="molecule type" value="Genomic_DNA"/>
</dbReference>
<protein>
    <submittedName>
        <fullName evidence="3">2-hydroxychromene-2-carboxylate isomerase</fullName>
    </submittedName>
</protein>
<gene>
    <name evidence="3" type="ORF">RAMLITH_22135</name>
</gene>
<dbReference type="GO" id="GO:0018845">
    <property type="term" value="F:2-hydroxychromene-2-carboxylate isomerase activity"/>
    <property type="evidence" value="ECO:0007669"/>
    <property type="project" value="InterPro"/>
</dbReference>
<name>A0A7X6DK73_9BURK</name>
<accession>A0A7X6DK73</accession>
<dbReference type="InterPro" id="IPR001853">
    <property type="entry name" value="DSBA-like_thioredoxin_dom"/>
</dbReference>
<evidence type="ECO:0000313" key="3">
    <source>
        <dbReference type="EMBL" id="NKE68523.1"/>
    </source>
</evidence>
<dbReference type="CDD" id="cd03022">
    <property type="entry name" value="DsbA_HCCA_Iso"/>
    <property type="match status" value="1"/>
</dbReference>
<dbReference type="InterPro" id="IPR044087">
    <property type="entry name" value="NahD-like"/>
</dbReference>
<dbReference type="Pfam" id="PF01323">
    <property type="entry name" value="DSBA"/>
    <property type="match status" value="1"/>
</dbReference>
<keyword evidence="3" id="KW-0413">Isomerase</keyword>
<feature type="region of interest" description="Disordered" evidence="1">
    <location>
        <begin position="36"/>
        <end position="57"/>
    </location>
</feature>
<evidence type="ECO:0000256" key="1">
    <source>
        <dbReference type="SAM" id="MobiDB-lite"/>
    </source>
</evidence>
<dbReference type="InterPro" id="IPR051924">
    <property type="entry name" value="GST_Kappa/NadH"/>
</dbReference>
<comment type="caution">
    <text evidence="3">The sequence shown here is derived from an EMBL/GenBank/DDBJ whole genome shotgun (WGS) entry which is preliminary data.</text>
</comment>
<dbReference type="PANTHER" id="PTHR42943:SF13">
    <property type="entry name" value="GLUTATHIONE S-TRANSFERASE KAPPA-RELATED"/>
    <property type="match status" value="1"/>
</dbReference>
<dbReference type="GO" id="GO:1901170">
    <property type="term" value="P:naphthalene catabolic process"/>
    <property type="evidence" value="ECO:0007669"/>
    <property type="project" value="InterPro"/>
</dbReference>
<evidence type="ECO:0000259" key="2">
    <source>
        <dbReference type="Pfam" id="PF01323"/>
    </source>
</evidence>
<dbReference type="SUPFAM" id="SSF52833">
    <property type="entry name" value="Thioredoxin-like"/>
    <property type="match status" value="1"/>
</dbReference>
<dbReference type="AlphaFoldDB" id="A0A7X6DK73"/>
<reference evidence="3 4" key="1">
    <citation type="journal article" date="2020" name="Nature">
        <title>Bacterial chemolithoautotrophy via manganese oxidation.</title>
        <authorList>
            <person name="Yu H."/>
            <person name="Leadbetter J.R."/>
        </authorList>
    </citation>
    <scope>NUCLEOTIDE SEQUENCE [LARGE SCALE GENOMIC DNA]</scope>
    <source>
        <strain evidence="3 4">RBP-1</strain>
    </source>
</reference>
<dbReference type="GO" id="GO:0004602">
    <property type="term" value="F:glutathione peroxidase activity"/>
    <property type="evidence" value="ECO:0007669"/>
    <property type="project" value="TreeGrafter"/>
</dbReference>
<evidence type="ECO:0000313" key="4">
    <source>
        <dbReference type="Proteomes" id="UP000521868"/>
    </source>
</evidence>
<dbReference type="InterPro" id="IPR036249">
    <property type="entry name" value="Thioredoxin-like_sf"/>
</dbReference>
<dbReference type="Gene3D" id="3.40.30.10">
    <property type="entry name" value="Glutaredoxin"/>
    <property type="match status" value="1"/>
</dbReference>
<proteinExistence type="predicted"/>
<dbReference type="PANTHER" id="PTHR42943">
    <property type="entry name" value="GLUTATHIONE S-TRANSFERASE KAPPA"/>
    <property type="match status" value="1"/>
</dbReference>
<dbReference type="GO" id="GO:0004364">
    <property type="term" value="F:glutathione transferase activity"/>
    <property type="evidence" value="ECO:0007669"/>
    <property type="project" value="TreeGrafter"/>
</dbReference>
<feature type="domain" description="DSBA-like thioredoxin" evidence="2">
    <location>
        <begin position="69"/>
        <end position="255"/>
    </location>
</feature>
<sequence>MALGRREKGGGRADAAAATRDQQNLLQDHLLQKSRGYATTRGSPLQQRCASASKGDPLSHRADYYLAPQSPWTYLGHERFAAMAAQAGAVVRVLPVDLGRIFPVSGGLPLQKRAPQRQAYRLVELRRFSEHLGIPLNVQPKYFPVAGDDAARLIIAVDLHDGTQAALTIAGAILRAVWAQERNIADAQVLGQLLAENGLQPQRLEESRSAPVQQRYDANTQEAADLGVFGAPTYAVDGELFWGQDRLEFVQRRLQS</sequence>